<protein>
    <submittedName>
        <fullName evidence="4">Ig-like domain-containing protein</fullName>
    </submittedName>
</protein>
<evidence type="ECO:0000256" key="1">
    <source>
        <dbReference type="SAM" id="MobiDB-lite"/>
    </source>
</evidence>
<feature type="domain" description="BIG2" evidence="3">
    <location>
        <begin position="30"/>
        <end position="102"/>
    </location>
</feature>
<dbReference type="InterPro" id="IPR035940">
    <property type="entry name" value="CAP_sf"/>
</dbReference>
<feature type="chain" id="PRO_5046225776" evidence="2">
    <location>
        <begin position="31"/>
        <end position="459"/>
    </location>
</feature>
<comment type="caution">
    <text evidence="4">The sequence shown here is derived from an EMBL/GenBank/DDBJ whole genome shotgun (WGS) entry which is preliminary data.</text>
</comment>
<proteinExistence type="predicted"/>
<gene>
    <name evidence="4" type="ORF">H8704_05695</name>
</gene>
<dbReference type="SUPFAM" id="SSF49373">
    <property type="entry name" value="Invasin/intimin cell-adhesion fragments"/>
    <property type="match status" value="1"/>
</dbReference>
<dbReference type="InterPro" id="IPR003343">
    <property type="entry name" value="Big_2"/>
</dbReference>
<feature type="signal peptide" evidence="2">
    <location>
        <begin position="1"/>
        <end position="30"/>
    </location>
</feature>
<keyword evidence="5" id="KW-1185">Reference proteome</keyword>
<evidence type="ECO:0000259" key="3">
    <source>
        <dbReference type="SMART" id="SM00635"/>
    </source>
</evidence>
<dbReference type="Proteomes" id="UP000606193">
    <property type="component" value="Unassembled WGS sequence"/>
</dbReference>
<dbReference type="SMART" id="SM00635">
    <property type="entry name" value="BID_2"/>
    <property type="match status" value="1"/>
</dbReference>
<dbReference type="EMBL" id="JACRSX010000005">
    <property type="protein sequence ID" value="MBC8562131.1"/>
    <property type="molecule type" value="Genomic_DNA"/>
</dbReference>
<organism evidence="4 5">
    <name type="scientific">Jutongia huaianensis</name>
    <dbReference type="NCBI Taxonomy" id="2763668"/>
    <lineage>
        <taxon>Bacteria</taxon>
        <taxon>Bacillati</taxon>
        <taxon>Bacillota</taxon>
        <taxon>Clostridia</taxon>
        <taxon>Lachnospirales</taxon>
        <taxon>Lachnospiraceae</taxon>
        <taxon>Jutongia</taxon>
    </lineage>
</organism>
<evidence type="ECO:0000313" key="5">
    <source>
        <dbReference type="Proteomes" id="UP000606193"/>
    </source>
</evidence>
<dbReference type="Gene3D" id="3.40.33.10">
    <property type="entry name" value="CAP"/>
    <property type="match status" value="1"/>
</dbReference>
<dbReference type="Gene3D" id="2.60.40.1080">
    <property type="match status" value="1"/>
</dbReference>
<sequence>MKKNWRKGLAVITAAALVITTAVLPGGASAKGKVKLNKKKVTMKVGQKVKLKLKNTKKKVKWKSSKKKIASVTARGVVKGKKKGTAKITAKCGGKKYVCKVTVKGRGESIVESGAPDASAAPGSSAKPSAKPGASAKPSNKPGASNKPATTTSQQVKPSTAAENTLAVGKFNITLGMTKAEVQTAMGAGPDSTGTSPQGNESYIYNPSGDYTNYFEMQFRDDKVVEMSTISAYFRYADLVSSGDSADTLTGNGFASMSRFDYEAGYSYEKGSAFVNAFVDHQGGGGVYGVQIFDKSLNSKLDNLIIPKNCQYSQEVVDTMRSEMSDFVSAFRVFKGKAAMGPSAVGIAQVQAAEMAAAGKTQQSSADGTTWKDRFKEYYGDYYRATEFVGDSCEDAFSFVVYAIDTTKNNTEATSIIYKYMTMDQDENGEPLDFSVECGFGYNTGNKLITFGVIDIYCL</sequence>
<dbReference type="Pfam" id="PF02368">
    <property type="entry name" value="Big_2"/>
    <property type="match status" value="1"/>
</dbReference>
<evidence type="ECO:0000256" key="2">
    <source>
        <dbReference type="SAM" id="SignalP"/>
    </source>
</evidence>
<dbReference type="RefSeq" id="WP_249297646.1">
    <property type="nucleotide sequence ID" value="NZ_JACRSX010000005.1"/>
</dbReference>
<name>A0ABR7N0H9_9FIRM</name>
<dbReference type="InterPro" id="IPR008964">
    <property type="entry name" value="Invasin/intimin_cell_adhesion"/>
</dbReference>
<feature type="region of interest" description="Disordered" evidence="1">
    <location>
        <begin position="112"/>
        <end position="161"/>
    </location>
</feature>
<accession>A0ABR7N0H9</accession>
<reference evidence="4 5" key="1">
    <citation type="submission" date="2020-08" db="EMBL/GenBank/DDBJ databases">
        <title>Genome public.</title>
        <authorList>
            <person name="Liu C."/>
            <person name="Sun Q."/>
        </authorList>
    </citation>
    <scope>NUCLEOTIDE SEQUENCE [LARGE SCALE GENOMIC DNA]</scope>
    <source>
        <strain evidence="4 5">NSJ-37</strain>
    </source>
</reference>
<feature type="compositionally biased region" description="Polar residues" evidence="1">
    <location>
        <begin position="147"/>
        <end position="161"/>
    </location>
</feature>
<feature type="compositionally biased region" description="Low complexity" evidence="1">
    <location>
        <begin position="113"/>
        <end position="139"/>
    </location>
</feature>
<evidence type="ECO:0000313" key="4">
    <source>
        <dbReference type="EMBL" id="MBC8562131.1"/>
    </source>
</evidence>
<keyword evidence="2" id="KW-0732">Signal</keyword>